<feature type="region of interest" description="Disordered" evidence="7">
    <location>
        <begin position="62"/>
        <end position="86"/>
    </location>
</feature>
<dbReference type="EMBL" id="GL536049">
    <property type="protein sequence ID" value="EFQ88932.1"/>
    <property type="molecule type" value="Genomic_DNA"/>
</dbReference>
<reference evidence="9 10" key="1">
    <citation type="journal article" date="2010" name="Genome Biol.">
        <title>A first genome assembly of the barley fungal pathogen Pyrenophora teres f. teres.</title>
        <authorList>
            <person name="Ellwood S.R."/>
            <person name="Liu Z."/>
            <person name="Syme R.A."/>
            <person name="Lai Z."/>
            <person name="Hane J.K."/>
            <person name="Keiper F."/>
            <person name="Moffat C.S."/>
            <person name="Oliver R.P."/>
            <person name="Friesen T.L."/>
        </authorList>
    </citation>
    <scope>NUCLEOTIDE SEQUENCE [LARGE SCALE GENOMIC DNA]</scope>
    <source>
        <strain evidence="9 10">0-1</strain>
    </source>
</reference>
<dbReference type="Pfam" id="PF17917">
    <property type="entry name" value="RT_RNaseH"/>
    <property type="match status" value="1"/>
</dbReference>
<dbReference type="KEGG" id="pte:PTT_14975"/>
<evidence type="ECO:0000313" key="9">
    <source>
        <dbReference type="EMBL" id="EFQ88932.1"/>
    </source>
</evidence>
<dbReference type="GO" id="GO:0016787">
    <property type="term" value="F:hydrolase activity"/>
    <property type="evidence" value="ECO:0007669"/>
    <property type="project" value="UniProtKB-KW"/>
</dbReference>
<dbReference type="InterPro" id="IPR043502">
    <property type="entry name" value="DNA/RNA_pol_sf"/>
</dbReference>
<organism evidence="10">
    <name type="scientific">Pyrenophora teres f. teres (strain 0-1)</name>
    <name type="common">Barley net blotch fungus</name>
    <name type="synonym">Drechslera teres f. teres</name>
    <dbReference type="NCBI Taxonomy" id="861557"/>
    <lineage>
        <taxon>Eukaryota</taxon>
        <taxon>Fungi</taxon>
        <taxon>Dikarya</taxon>
        <taxon>Ascomycota</taxon>
        <taxon>Pezizomycotina</taxon>
        <taxon>Dothideomycetes</taxon>
        <taxon>Pleosporomycetidae</taxon>
        <taxon>Pleosporales</taxon>
        <taxon>Pleosporineae</taxon>
        <taxon>Pleosporaceae</taxon>
        <taxon>Pyrenophora</taxon>
    </lineage>
</organism>
<protein>
    <recommendedName>
        <fullName evidence="8">Reverse transcriptase RNase H-like domain-containing protein</fullName>
    </recommendedName>
</protein>
<dbReference type="InterPro" id="IPR041373">
    <property type="entry name" value="RT_RNaseH"/>
</dbReference>
<evidence type="ECO:0000256" key="1">
    <source>
        <dbReference type="ARBA" id="ARBA00022679"/>
    </source>
</evidence>
<dbReference type="PANTHER" id="PTHR34072">
    <property type="entry name" value="ENZYMATIC POLYPROTEIN-RELATED"/>
    <property type="match status" value="1"/>
</dbReference>
<dbReference type="Proteomes" id="UP000001067">
    <property type="component" value="Unassembled WGS sequence"/>
</dbReference>
<sequence>LLAIVRAFEEWRPELAGVPDAVEVLTDHRGLEFFRTKRNLNRRQARWAEFLEEFDFRIQYRPGKQGTKPDSLTRRTGDLLDSVTDD</sequence>
<dbReference type="eggNOG" id="KOG0017">
    <property type="taxonomic scope" value="Eukaryota"/>
</dbReference>
<evidence type="ECO:0000256" key="2">
    <source>
        <dbReference type="ARBA" id="ARBA00022695"/>
    </source>
</evidence>
<dbReference type="OrthoDB" id="5550292at2759"/>
<keyword evidence="1" id="KW-0808">Transferase</keyword>
<evidence type="ECO:0000256" key="7">
    <source>
        <dbReference type="SAM" id="MobiDB-lite"/>
    </source>
</evidence>
<dbReference type="GO" id="GO:0004519">
    <property type="term" value="F:endonuclease activity"/>
    <property type="evidence" value="ECO:0007669"/>
    <property type="project" value="UniProtKB-KW"/>
</dbReference>
<feature type="non-terminal residue" evidence="9">
    <location>
        <position position="1"/>
    </location>
</feature>
<keyword evidence="2" id="KW-0548">Nucleotidyltransferase</keyword>
<evidence type="ECO:0000256" key="3">
    <source>
        <dbReference type="ARBA" id="ARBA00022722"/>
    </source>
</evidence>
<accession>E3RZB7</accession>
<dbReference type="STRING" id="861557.E3RZB7"/>
<name>E3RZB7_PYRTT</name>
<dbReference type="GO" id="GO:0003964">
    <property type="term" value="F:RNA-directed DNA polymerase activity"/>
    <property type="evidence" value="ECO:0007669"/>
    <property type="project" value="UniProtKB-KW"/>
</dbReference>
<keyword evidence="3" id="KW-0540">Nuclease</keyword>
<evidence type="ECO:0000313" key="10">
    <source>
        <dbReference type="Proteomes" id="UP000001067"/>
    </source>
</evidence>
<evidence type="ECO:0000256" key="4">
    <source>
        <dbReference type="ARBA" id="ARBA00022759"/>
    </source>
</evidence>
<keyword evidence="10" id="KW-1185">Reference proteome</keyword>
<dbReference type="CDD" id="cd09274">
    <property type="entry name" value="RNase_HI_RT_Ty3"/>
    <property type="match status" value="1"/>
</dbReference>
<keyword evidence="5" id="KW-0378">Hydrolase</keyword>
<dbReference type="PANTHER" id="PTHR34072:SF52">
    <property type="entry name" value="RIBONUCLEASE H"/>
    <property type="match status" value="1"/>
</dbReference>
<keyword evidence="4" id="KW-0255">Endonuclease</keyword>
<evidence type="ECO:0000256" key="5">
    <source>
        <dbReference type="ARBA" id="ARBA00022801"/>
    </source>
</evidence>
<evidence type="ECO:0000259" key="8">
    <source>
        <dbReference type="Pfam" id="PF17917"/>
    </source>
</evidence>
<gene>
    <name evidence="9" type="ORF">PTT_14975</name>
</gene>
<proteinExistence type="predicted"/>
<dbReference type="AlphaFoldDB" id="E3RZB7"/>
<dbReference type="SUPFAM" id="SSF56672">
    <property type="entry name" value="DNA/RNA polymerases"/>
    <property type="match status" value="1"/>
</dbReference>
<dbReference type="HOGENOM" id="CLU_2504039_0_0_1"/>
<keyword evidence="6" id="KW-0695">RNA-directed DNA polymerase</keyword>
<evidence type="ECO:0000256" key="6">
    <source>
        <dbReference type="ARBA" id="ARBA00022918"/>
    </source>
</evidence>
<feature type="domain" description="Reverse transcriptase RNase H-like" evidence="8">
    <location>
        <begin position="1"/>
        <end position="54"/>
    </location>
</feature>